<dbReference type="EMBL" id="CAFBPQ010000078">
    <property type="protein sequence ID" value="CAB5032540.1"/>
    <property type="molecule type" value="Genomic_DNA"/>
</dbReference>
<dbReference type="SFLD" id="SFLDS00001">
    <property type="entry name" value="Enolase"/>
    <property type="match status" value="1"/>
</dbReference>
<sequence length="285" mass="29272">MGSELISHHLIVGGREVTLLEGPAGWGEISLVAGYPCSPEAARRAAEEAATVGFPAPVRRAVMVNALVAGLPIDAFALAGYPAIKIKIKSLADVDLVAQVRDLVGPGPALRVDANGVFSVETAQVVAEQLAFLGVELFEQPVASLEDLATVRRSSPIPIAADEAVRTVADAQRLRALGAADVLVLKVAPLGGVRAALEIAEVAGVPALVSSMMETSVGVSAGLALAAALPELAYPCGLATVAALPEDVVARRLLPEHGVLRLRNIVPDADLLERYSAAANQAAIS</sequence>
<proteinExistence type="predicted"/>
<gene>
    <name evidence="3" type="ORF">UFOPK2683_00963</name>
    <name evidence="4" type="ORF">UFOPK3605_00558</name>
    <name evidence="5" type="ORF">UFOPK3897_00474</name>
    <name evidence="6" type="ORF">UFOPK4121_01544</name>
</gene>
<dbReference type="PANTHER" id="PTHR48073">
    <property type="entry name" value="O-SUCCINYLBENZOATE SYNTHASE-RELATED"/>
    <property type="match status" value="1"/>
</dbReference>
<keyword evidence="1" id="KW-0479">Metal-binding</keyword>
<dbReference type="AlphaFoldDB" id="A0A6J6RT52"/>
<dbReference type="GO" id="GO:0046872">
    <property type="term" value="F:metal ion binding"/>
    <property type="evidence" value="ECO:0007669"/>
    <property type="project" value="UniProtKB-KW"/>
</dbReference>
<reference evidence="3" key="1">
    <citation type="submission" date="2020-05" db="EMBL/GenBank/DDBJ databases">
        <authorList>
            <person name="Chiriac C."/>
            <person name="Salcher M."/>
            <person name="Ghai R."/>
            <person name="Kavagutti S V."/>
        </authorList>
    </citation>
    <scope>NUCLEOTIDE SEQUENCE</scope>
</reference>
<evidence type="ECO:0000313" key="5">
    <source>
        <dbReference type="EMBL" id="CAB4971533.1"/>
    </source>
</evidence>
<protein>
    <submittedName>
        <fullName evidence="3">Unannotated protein</fullName>
    </submittedName>
</protein>
<dbReference type="SUPFAM" id="SSF51604">
    <property type="entry name" value="Enolase C-terminal domain-like"/>
    <property type="match status" value="1"/>
</dbReference>
<dbReference type="EMBL" id="CAFBOF010000005">
    <property type="protein sequence ID" value="CAB4971533.1"/>
    <property type="molecule type" value="Genomic_DNA"/>
</dbReference>
<dbReference type="Pfam" id="PF13378">
    <property type="entry name" value="MR_MLE_C"/>
    <property type="match status" value="1"/>
</dbReference>
<accession>A0A6J6RT52</accession>
<dbReference type="InterPro" id="IPR029065">
    <property type="entry name" value="Enolase_C-like"/>
</dbReference>
<evidence type="ECO:0000259" key="2">
    <source>
        <dbReference type="SMART" id="SM00922"/>
    </source>
</evidence>
<dbReference type="EMBL" id="CAEZYK010000050">
    <property type="protein sequence ID" value="CAB4725662.1"/>
    <property type="molecule type" value="Genomic_DNA"/>
</dbReference>
<organism evidence="3">
    <name type="scientific">freshwater metagenome</name>
    <dbReference type="NCBI Taxonomy" id="449393"/>
    <lineage>
        <taxon>unclassified sequences</taxon>
        <taxon>metagenomes</taxon>
        <taxon>ecological metagenomes</taxon>
    </lineage>
</organism>
<evidence type="ECO:0000313" key="4">
    <source>
        <dbReference type="EMBL" id="CAB4902449.1"/>
    </source>
</evidence>
<dbReference type="InterPro" id="IPR013342">
    <property type="entry name" value="Mandelate_racemase_C"/>
</dbReference>
<name>A0A6J6RT52_9ZZZZ</name>
<feature type="domain" description="Mandelate racemase/muconate lactonizing enzyme C-terminal" evidence="2">
    <location>
        <begin position="73"/>
        <end position="158"/>
    </location>
</feature>
<evidence type="ECO:0000256" key="1">
    <source>
        <dbReference type="ARBA" id="ARBA00022723"/>
    </source>
</evidence>
<evidence type="ECO:0000313" key="6">
    <source>
        <dbReference type="EMBL" id="CAB5032540.1"/>
    </source>
</evidence>
<dbReference type="Gene3D" id="3.20.20.120">
    <property type="entry name" value="Enolase-like C-terminal domain"/>
    <property type="match status" value="1"/>
</dbReference>
<dbReference type="InterPro" id="IPR036849">
    <property type="entry name" value="Enolase-like_C_sf"/>
</dbReference>
<dbReference type="EMBL" id="CAFBMM010000018">
    <property type="protein sequence ID" value="CAB4902449.1"/>
    <property type="molecule type" value="Genomic_DNA"/>
</dbReference>
<evidence type="ECO:0000313" key="3">
    <source>
        <dbReference type="EMBL" id="CAB4725662.1"/>
    </source>
</evidence>
<dbReference type="SFLD" id="SFLDF00009">
    <property type="entry name" value="o-succinylbenzoate_synthase"/>
    <property type="match status" value="1"/>
</dbReference>
<dbReference type="PANTHER" id="PTHR48073:SF2">
    <property type="entry name" value="O-SUCCINYLBENZOATE SYNTHASE"/>
    <property type="match status" value="1"/>
</dbReference>
<dbReference type="SMART" id="SM00922">
    <property type="entry name" value="MR_MLE"/>
    <property type="match status" value="1"/>
</dbReference>
<dbReference type="SFLD" id="SFLDG00180">
    <property type="entry name" value="muconate_cycloisomerase"/>
    <property type="match status" value="1"/>
</dbReference>